<protein>
    <recommendedName>
        <fullName evidence="4">Probable 2-phosphosulfolactate phosphatase</fullName>
        <ecNumber evidence="3">3.1.3.71</ecNumber>
    </recommendedName>
</protein>
<dbReference type="AlphaFoldDB" id="A0A4R1HXS8"/>
<keyword evidence="6" id="KW-0460">Magnesium</keyword>
<dbReference type="InterPro" id="IPR036702">
    <property type="entry name" value="ComB-like_sf"/>
</dbReference>
<sequence length="257" mass="26757">MNEEHRQRGYSLRFDWGPAGAEAIVPGCAVAVVVDVLSFTTTLSVAADRGVTVYPFRWRDERARRFAEEHDAVLAAGRSEGGISLSPVSVRDAPDLRRLVLPSPNGSTISAALADRAPVVVGASLRNRRAVTAWLTARRERDPGPVAVVASGERWPDGSLRPAVEDLWGAGALITALLDAGWDGASPEARAAAAAFAAMGDPNPALHDCAGGRELAAVGFSSDVDVAAELDVSPSVPVLSGGAFTARARSARVIDTG</sequence>
<gene>
    <name evidence="8" type="ORF">EV378_1752</name>
</gene>
<comment type="cofactor">
    <cofactor evidence="1">
        <name>Mg(2+)</name>
        <dbReference type="ChEBI" id="CHEBI:18420"/>
    </cofactor>
</comment>
<comment type="catalytic activity">
    <reaction evidence="7">
        <text>(2R)-O-phospho-3-sulfolactate + H2O = (2R)-3-sulfolactate + phosphate</text>
        <dbReference type="Rhea" id="RHEA:23416"/>
        <dbReference type="ChEBI" id="CHEBI:15377"/>
        <dbReference type="ChEBI" id="CHEBI:15597"/>
        <dbReference type="ChEBI" id="CHEBI:43474"/>
        <dbReference type="ChEBI" id="CHEBI:58738"/>
        <dbReference type="EC" id="3.1.3.71"/>
    </reaction>
</comment>
<dbReference type="RefSeq" id="WP_132422504.1">
    <property type="nucleotide sequence ID" value="NZ_SMFZ01000001.1"/>
</dbReference>
<evidence type="ECO:0000256" key="3">
    <source>
        <dbReference type="ARBA" id="ARBA00012953"/>
    </source>
</evidence>
<comment type="caution">
    <text evidence="8">The sequence shown here is derived from an EMBL/GenBank/DDBJ whole genome shotgun (WGS) entry which is preliminary data.</text>
</comment>
<dbReference type="EC" id="3.1.3.71" evidence="3"/>
<dbReference type="Pfam" id="PF04029">
    <property type="entry name" value="2-ph_phosp"/>
    <property type="match status" value="1"/>
</dbReference>
<dbReference type="InterPro" id="IPR005238">
    <property type="entry name" value="ComB-like"/>
</dbReference>
<reference evidence="8 9" key="1">
    <citation type="submission" date="2019-03" db="EMBL/GenBank/DDBJ databases">
        <title>Sequencing the genomes of 1000 actinobacteria strains.</title>
        <authorList>
            <person name="Klenk H.-P."/>
        </authorList>
    </citation>
    <scope>NUCLEOTIDE SEQUENCE [LARGE SCALE GENOMIC DNA]</scope>
    <source>
        <strain evidence="8 9">DSM 44969</strain>
    </source>
</reference>
<evidence type="ECO:0000256" key="4">
    <source>
        <dbReference type="ARBA" id="ARBA00021948"/>
    </source>
</evidence>
<evidence type="ECO:0000256" key="7">
    <source>
        <dbReference type="ARBA" id="ARBA00033711"/>
    </source>
</evidence>
<dbReference type="PANTHER" id="PTHR37311">
    <property type="entry name" value="2-PHOSPHOSULFOLACTATE PHOSPHATASE-RELATED"/>
    <property type="match status" value="1"/>
</dbReference>
<evidence type="ECO:0000313" key="9">
    <source>
        <dbReference type="Proteomes" id="UP000295560"/>
    </source>
</evidence>
<accession>A0A4R1HXS8</accession>
<dbReference type="OrthoDB" id="8588453at2"/>
<evidence type="ECO:0000256" key="6">
    <source>
        <dbReference type="ARBA" id="ARBA00022842"/>
    </source>
</evidence>
<dbReference type="Proteomes" id="UP000295560">
    <property type="component" value="Unassembled WGS sequence"/>
</dbReference>
<dbReference type="EMBL" id="SMFZ01000001">
    <property type="protein sequence ID" value="TCK25925.1"/>
    <property type="molecule type" value="Genomic_DNA"/>
</dbReference>
<dbReference type="PANTHER" id="PTHR37311:SF1">
    <property type="entry name" value="2-PHOSPHOSULFOLACTATE PHOSPHATASE-RELATED"/>
    <property type="match status" value="1"/>
</dbReference>
<organism evidence="8 9">
    <name type="scientific">Pseudonocardia endophytica</name>
    <dbReference type="NCBI Taxonomy" id="401976"/>
    <lineage>
        <taxon>Bacteria</taxon>
        <taxon>Bacillati</taxon>
        <taxon>Actinomycetota</taxon>
        <taxon>Actinomycetes</taxon>
        <taxon>Pseudonocardiales</taxon>
        <taxon>Pseudonocardiaceae</taxon>
        <taxon>Pseudonocardia</taxon>
    </lineage>
</organism>
<dbReference type="GO" id="GO:0000287">
    <property type="term" value="F:magnesium ion binding"/>
    <property type="evidence" value="ECO:0007669"/>
    <property type="project" value="InterPro"/>
</dbReference>
<name>A0A4R1HXS8_PSEEN</name>
<evidence type="ECO:0000313" key="8">
    <source>
        <dbReference type="EMBL" id="TCK25925.1"/>
    </source>
</evidence>
<evidence type="ECO:0000256" key="2">
    <source>
        <dbReference type="ARBA" id="ARBA00009997"/>
    </source>
</evidence>
<keyword evidence="5" id="KW-0378">Hydrolase</keyword>
<dbReference type="Gene3D" id="3.90.1560.10">
    <property type="entry name" value="ComB-like"/>
    <property type="match status" value="1"/>
</dbReference>
<comment type="similarity">
    <text evidence="2">Belongs to the ComB family.</text>
</comment>
<dbReference type="GO" id="GO:0050545">
    <property type="term" value="F:sulfopyruvate decarboxylase activity"/>
    <property type="evidence" value="ECO:0007669"/>
    <property type="project" value="TreeGrafter"/>
</dbReference>
<proteinExistence type="inferred from homology"/>
<dbReference type="SUPFAM" id="SSF142823">
    <property type="entry name" value="ComB-like"/>
    <property type="match status" value="1"/>
</dbReference>
<evidence type="ECO:0000256" key="1">
    <source>
        <dbReference type="ARBA" id="ARBA00001946"/>
    </source>
</evidence>
<keyword evidence="9" id="KW-1185">Reference proteome</keyword>
<evidence type="ECO:0000256" key="5">
    <source>
        <dbReference type="ARBA" id="ARBA00022801"/>
    </source>
</evidence>
<dbReference type="GO" id="GO:0050532">
    <property type="term" value="F:2-phosphosulfolactate phosphatase activity"/>
    <property type="evidence" value="ECO:0007669"/>
    <property type="project" value="UniProtKB-EC"/>
</dbReference>